<feature type="domain" description="AB hydrolase-1" evidence="1">
    <location>
        <begin position="39"/>
        <end position="175"/>
    </location>
</feature>
<evidence type="ECO:0000259" key="1">
    <source>
        <dbReference type="Pfam" id="PF12697"/>
    </source>
</evidence>
<organism evidence="2 3">
    <name type="scientific">Zasmidium cellare</name>
    <name type="common">Wine cellar mold</name>
    <name type="synonym">Racodium cellare</name>
    <dbReference type="NCBI Taxonomy" id="395010"/>
    <lineage>
        <taxon>Eukaryota</taxon>
        <taxon>Fungi</taxon>
        <taxon>Dikarya</taxon>
        <taxon>Ascomycota</taxon>
        <taxon>Pezizomycotina</taxon>
        <taxon>Dothideomycetes</taxon>
        <taxon>Dothideomycetidae</taxon>
        <taxon>Mycosphaerellales</taxon>
        <taxon>Mycosphaerellaceae</taxon>
        <taxon>Zasmidium</taxon>
    </lineage>
</organism>
<keyword evidence="3" id="KW-1185">Reference proteome</keyword>
<comment type="caution">
    <text evidence="2">The sequence shown here is derived from an EMBL/GenBank/DDBJ whole genome shotgun (WGS) entry which is preliminary data.</text>
</comment>
<sequence>MTDTTAKFKAFTLKLVNSGTLTGRSYTPAGSTKKKRPLLVLLHGGGCHSGYYDVDESHTAATAAHALRVPVVSIDRPCYMGTSSLFPIPEDSSFHRETGRWEHSYIFPAIWKTFGEPSNCSAIVAMAHSMATPGLLVAASLHAKSENAEYPLAGLIISGWGCRQNLHSQEDWVKWSGNDRQRNRHIVMLSDPKLRTADVKMRDCLPAQTVDAPPEEAEECVVGSWKECFPKIAASIRVPVMYAVGEHDWLWDGSLDNVKEFSAFFTGCPRFDGSVVQGAPHTIEWSYYAAG</sequence>
<gene>
    <name evidence="2" type="ORF">PRZ48_015255</name>
</gene>
<protein>
    <recommendedName>
        <fullName evidence="1">AB hydrolase-1 domain-containing protein</fullName>
    </recommendedName>
</protein>
<dbReference type="EMBL" id="JAXOVC010000016">
    <property type="protein sequence ID" value="KAK4493588.1"/>
    <property type="molecule type" value="Genomic_DNA"/>
</dbReference>
<accession>A0ABR0DXC4</accession>
<evidence type="ECO:0000313" key="3">
    <source>
        <dbReference type="Proteomes" id="UP001305779"/>
    </source>
</evidence>
<name>A0ABR0DXC4_ZASCE</name>
<reference evidence="2 3" key="1">
    <citation type="journal article" date="2023" name="G3 (Bethesda)">
        <title>A chromosome-level genome assembly of Zasmidium syzygii isolated from banana leaves.</title>
        <authorList>
            <person name="van Westerhoven A.C."/>
            <person name="Mehrabi R."/>
            <person name="Talebi R."/>
            <person name="Steentjes M.B.F."/>
            <person name="Corcolon B."/>
            <person name="Chong P.A."/>
            <person name="Kema G.H.J."/>
            <person name="Seidl M.F."/>
        </authorList>
    </citation>
    <scope>NUCLEOTIDE SEQUENCE [LARGE SCALE GENOMIC DNA]</scope>
    <source>
        <strain evidence="2 3">P124</strain>
    </source>
</reference>
<dbReference type="SUPFAM" id="SSF53474">
    <property type="entry name" value="alpha/beta-Hydrolases"/>
    <property type="match status" value="1"/>
</dbReference>
<dbReference type="Gene3D" id="3.40.50.1820">
    <property type="entry name" value="alpha/beta hydrolase"/>
    <property type="match status" value="1"/>
</dbReference>
<dbReference type="InterPro" id="IPR029058">
    <property type="entry name" value="AB_hydrolase_fold"/>
</dbReference>
<dbReference type="Pfam" id="PF12697">
    <property type="entry name" value="Abhydrolase_6"/>
    <property type="match status" value="1"/>
</dbReference>
<dbReference type="Proteomes" id="UP001305779">
    <property type="component" value="Unassembled WGS sequence"/>
</dbReference>
<proteinExistence type="predicted"/>
<evidence type="ECO:0000313" key="2">
    <source>
        <dbReference type="EMBL" id="KAK4493588.1"/>
    </source>
</evidence>
<dbReference type="InterPro" id="IPR000073">
    <property type="entry name" value="AB_hydrolase_1"/>
</dbReference>